<dbReference type="GO" id="GO:0000976">
    <property type="term" value="F:transcription cis-regulatory region binding"/>
    <property type="evidence" value="ECO:0007669"/>
    <property type="project" value="TreeGrafter"/>
</dbReference>
<comment type="similarity">
    <text evidence="1">Belongs to the LysR transcriptional regulatory family.</text>
</comment>
<protein>
    <submittedName>
        <fullName evidence="6">LysR family transcriptional regulator</fullName>
    </submittedName>
</protein>
<dbReference type="InterPro" id="IPR005119">
    <property type="entry name" value="LysR_subst-bd"/>
</dbReference>
<evidence type="ECO:0000256" key="3">
    <source>
        <dbReference type="ARBA" id="ARBA00023125"/>
    </source>
</evidence>
<dbReference type="Gene3D" id="3.40.190.10">
    <property type="entry name" value="Periplasmic binding protein-like II"/>
    <property type="match status" value="2"/>
</dbReference>
<keyword evidence="4" id="KW-0804">Transcription</keyword>
<evidence type="ECO:0000313" key="7">
    <source>
        <dbReference type="Proteomes" id="UP000222296"/>
    </source>
</evidence>
<feature type="domain" description="HTH lysR-type" evidence="5">
    <location>
        <begin position="4"/>
        <end position="61"/>
    </location>
</feature>
<dbReference type="CDD" id="cd05466">
    <property type="entry name" value="PBP2_LTTR_substrate"/>
    <property type="match status" value="1"/>
</dbReference>
<evidence type="ECO:0000256" key="2">
    <source>
        <dbReference type="ARBA" id="ARBA00023015"/>
    </source>
</evidence>
<accession>A0AAP9EAN5</accession>
<evidence type="ECO:0000256" key="1">
    <source>
        <dbReference type="ARBA" id="ARBA00009437"/>
    </source>
</evidence>
<organism evidence="6 7">
    <name type="scientific">Agrobacterium tumefaciens</name>
    <dbReference type="NCBI Taxonomy" id="358"/>
    <lineage>
        <taxon>Bacteria</taxon>
        <taxon>Pseudomonadati</taxon>
        <taxon>Pseudomonadota</taxon>
        <taxon>Alphaproteobacteria</taxon>
        <taxon>Hyphomicrobiales</taxon>
        <taxon>Rhizobiaceae</taxon>
        <taxon>Rhizobium/Agrobacterium group</taxon>
        <taxon>Agrobacterium</taxon>
        <taxon>Agrobacterium tumefaciens complex</taxon>
    </lineage>
</organism>
<sequence>MNRPSIPQLEAFYWTAQLNSVQKAADRLNVTQPTLSLRLKQLESEIEVPLFERQGRGLRLTRHGHAFLGRTSIVLDAYRGLANLSRTPEMEGNVRFGVAEGFAVTCMPRLIDGMRTDFPLLRPEWVVATSDVLEQSLTNGELDVAILVDPIGLREVRLSALGVQTNDWVGASGMQNVGSSPRQLAQSTIVTTPPPTAMYRTTIGWFAGAKITPEKTCLCSSLNAALQIVAAGTGIGIFPSKVVEAYPLKGALRTILTEPSLTDGRVFFADRTAADEARTHALLRTVERIANELEYFSGS</sequence>
<dbReference type="PROSITE" id="PS50931">
    <property type="entry name" value="HTH_LYSR"/>
    <property type="match status" value="1"/>
</dbReference>
<dbReference type="PRINTS" id="PR00039">
    <property type="entry name" value="HTHLYSR"/>
</dbReference>
<dbReference type="Pfam" id="PF03466">
    <property type="entry name" value="LysR_substrate"/>
    <property type="match status" value="1"/>
</dbReference>
<dbReference type="GO" id="GO:0003700">
    <property type="term" value="F:DNA-binding transcription factor activity"/>
    <property type="evidence" value="ECO:0007669"/>
    <property type="project" value="InterPro"/>
</dbReference>
<dbReference type="AlphaFoldDB" id="A0AAP9EAN5"/>
<evidence type="ECO:0000313" key="6">
    <source>
        <dbReference type="EMBL" id="QDY97693.1"/>
    </source>
</evidence>
<dbReference type="Pfam" id="PF00126">
    <property type="entry name" value="HTH_1"/>
    <property type="match status" value="1"/>
</dbReference>
<gene>
    <name evidence="6" type="ORF">CG010_026470</name>
</gene>
<evidence type="ECO:0000259" key="5">
    <source>
        <dbReference type="PROSITE" id="PS50931"/>
    </source>
</evidence>
<dbReference type="SUPFAM" id="SSF53850">
    <property type="entry name" value="Periplasmic binding protein-like II"/>
    <property type="match status" value="1"/>
</dbReference>
<proteinExistence type="inferred from homology"/>
<keyword evidence="2" id="KW-0805">Transcription regulation</keyword>
<dbReference type="InterPro" id="IPR036390">
    <property type="entry name" value="WH_DNA-bd_sf"/>
</dbReference>
<evidence type="ECO:0000256" key="4">
    <source>
        <dbReference type="ARBA" id="ARBA00023163"/>
    </source>
</evidence>
<name>A0AAP9EAN5_AGRTU</name>
<dbReference type="InterPro" id="IPR000847">
    <property type="entry name" value="LysR_HTH_N"/>
</dbReference>
<keyword evidence="6" id="KW-0614">Plasmid</keyword>
<dbReference type="Proteomes" id="UP000222296">
    <property type="component" value="Plasmid pAt"/>
</dbReference>
<geneLocation type="plasmid" evidence="7">
    <name>pat</name>
</geneLocation>
<dbReference type="InterPro" id="IPR036388">
    <property type="entry name" value="WH-like_DNA-bd_sf"/>
</dbReference>
<dbReference type="PANTHER" id="PTHR30126">
    <property type="entry name" value="HTH-TYPE TRANSCRIPTIONAL REGULATOR"/>
    <property type="match status" value="1"/>
</dbReference>
<reference evidence="6 7" key="1">
    <citation type="journal article" date="2017" name="Genome Announc.">
        <title>Draft Genome Sequence of Agrobacterium tumefaciens Biovar 1 Strain 186, Isolated from Walnut.</title>
        <authorList>
            <person name="Poret-Peterson A.T."/>
            <person name="Bhatnagar S."/>
            <person name="McClean A.E."/>
            <person name="Kluepfel D.A."/>
        </authorList>
    </citation>
    <scope>NUCLEOTIDE SEQUENCE [LARGE SCALE GENOMIC DNA]</scope>
    <source>
        <strain evidence="6 7">186</strain>
    </source>
</reference>
<dbReference type="RefSeq" id="WP_099086463.1">
    <property type="nucleotide sequence ID" value="NZ_CP042276.1"/>
</dbReference>
<keyword evidence="3" id="KW-0238">DNA-binding</keyword>
<dbReference type="PANTHER" id="PTHR30126:SF40">
    <property type="entry name" value="HTH-TYPE TRANSCRIPTIONAL REGULATOR GLTR"/>
    <property type="match status" value="1"/>
</dbReference>
<dbReference type="Gene3D" id="1.10.10.10">
    <property type="entry name" value="Winged helix-like DNA-binding domain superfamily/Winged helix DNA-binding domain"/>
    <property type="match status" value="1"/>
</dbReference>
<dbReference type="SUPFAM" id="SSF46785">
    <property type="entry name" value="Winged helix' DNA-binding domain"/>
    <property type="match status" value="1"/>
</dbReference>
<dbReference type="EMBL" id="CP042276">
    <property type="protein sequence ID" value="QDY97693.1"/>
    <property type="molecule type" value="Genomic_DNA"/>
</dbReference>